<dbReference type="AlphaFoldDB" id="A0AA86Q4F4"/>
<dbReference type="EMBL" id="CAXDID020000299">
    <property type="protein sequence ID" value="CAL6073055.1"/>
    <property type="molecule type" value="Genomic_DNA"/>
</dbReference>
<dbReference type="Proteomes" id="UP001642409">
    <property type="component" value="Unassembled WGS sequence"/>
</dbReference>
<dbReference type="EMBL" id="CATOUU010000745">
    <property type="protein sequence ID" value="CAI9945424.1"/>
    <property type="molecule type" value="Genomic_DNA"/>
</dbReference>
<evidence type="ECO:0000313" key="3">
    <source>
        <dbReference type="Proteomes" id="UP001642409"/>
    </source>
</evidence>
<protein>
    <submittedName>
        <fullName evidence="2">Hypothetical_protein</fullName>
    </submittedName>
</protein>
<comment type="caution">
    <text evidence="1">The sequence shown here is derived from an EMBL/GenBank/DDBJ whole genome shotgun (WGS) entry which is preliminary data.</text>
</comment>
<proteinExistence type="predicted"/>
<accession>A0AA86Q4F4</accession>
<evidence type="ECO:0000313" key="2">
    <source>
        <dbReference type="EMBL" id="CAL6073055.1"/>
    </source>
</evidence>
<name>A0AA86Q4F4_9EUKA</name>
<reference evidence="1" key="1">
    <citation type="submission" date="2023-06" db="EMBL/GenBank/DDBJ databases">
        <authorList>
            <person name="Kurt Z."/>
        </authorList>
    </citation>
    <scope>NUCLEOTIDE SEQUENCE</scope>
</reference>
<gene>
    <name evidence="1" type="ORF">HINF_LOCUS33069</name>
    <name evidence="2" type="ORF">HINF_LOCUS55918</name>
</gene>
<sequence length="145" mass="16392">MNITIQIKKLSKQQDQAQQALQYVQNIITKLSQLNSAQSLTIKSQKISYVQQLSHSKFVCNLNAAIDSVQCFVCDLEPNNQLQYETVSQSTSQSNTPQQYLHILSLTDFILPKQDSDIDVNQMQSKAQRTKLSCYQTGSNDSQSE</sequence>
<organism evidence="1">
    <name type="scientific">Hexamita inflata</name>
    <dbReference type="NCBI Taxonomy" id="28002"/>
    <lineage>
        <taxon>Eukaryota</taxon>
        <taxon>Metamonada</taxon>
        <taxon>Diplomonadida</taxon>
        <taxon>Hexamitidae</taxon>
        <taxon>Hexamitinae</taxon>
        <taxon>Hexamita</taxon>
    </lineage>
</organism>
<keyword evidence="3" id="KW-1185">Reference proteome</keyword>
<evidence type="ECO:0000313" key="1">
    <source>
        <dbReference type="EMBL" id="CAI9945424.1"/>
    </source>
</evidence>
<reference evidence="2 3" key="2">
    <citation type="submission" date="2024-07" db="EMBL/GenBank/DDBJ databases">
        <authorList>
            <person name="Akdeniz Z."/>
        </authorList>
    </citation>
    <scope>NUCLEOTIDE SEQUENCE [LARGE SCALE GENOMIC DNA]</scope>
</reference>